<feature type="signal peptide" evidence="2">
    <location>
        <begin position="1"/>
        <end position="18"/>
    </location>
</feature>
<dbReference type="EMBL" id="JABEXW010000400">
    <property type="protein sequence ID" value="KAF4964562.1"/>
    <property type="molecule type" value="Genomic_DNA"/>
</dbReference>
<dbReference type="CDD" id="cd05382">
    <property type="entry name" value="CAP_GAPR1-like"/>
    <property type="match status" value="1"/>
</dbReference>
<comment type="caution">
    <text evidence="4">The sequence shown here is derived from an EMBL/GenBank/DDBJ whole genome shotgun (WGS) entry which is preliminary data.</text>
</comment>
<feature type="domain" description="SCP" evidence="3">
    <location>
        <begin position="113"/>
        <end position="244"/>
    </location>
</feature>
<feature type="compositionally biased region" description="Low complexity" evidence="1">
    <location>
        <begin position="87"/>
        <end position="96"/>
    </location>
</feature>
<reference evidence="4" key="1">
    <citation type="journal article" date="2020" name="BMC Genomics">
        <title>Correction to: Identification and distribution of gene clusters required for synthesis of sphingolipid metabolism inhibitors in diverse species of the filamentous fungus Fusarium.</title>
        <authorList>
            <person name="Kim H.S."/>
            <person name="Lohmar J.M."/>
            <person name="Busman M."/>
            <person name="Brown D.W."/>
            <person name="Naumann T.A."/>
            <person name="Divon H.H."/>
            <person name="Lysoe E."/>
            <person name="Uhlig S."/>
            <person name="Proctor R.H."/>
        </authorList>
    </citation>
    <scope>NUCLEOTIDE SEQUENCE</scope>
    <source>
        <strain evidence="4">NRRL 20472</strain>
    </source>
</reference>
<accession>A0A8H4X786</accession>
<gene>
    <name evidence="4" type="ORF">FSARC_7521</name>
</gene>
<dbReference type="PRINTS" id="PR00837">
    <property type="entry name" value="V5TPXLIKE"/>
</dbReference>
<feature type="compositionally biased region" description="Low complexity" evidence="1">
    <location>
        <begin position="60"/>
        <end position="78"/>
    </location>
</feature>
<dbReference type="AlphaFoldDB" id="A0A8H4X786"/>
<dbReference type="Pfam" id="PF00188">
    <property type="entry name" value="CAP"/>
    <property type="match status" value="1"/>
</dbReference>
<evidence type="ECO:0000256" key="1">
    <source>
        <dbReference type="SAM" id="MobiDB-lite"/>
    </source>
</evidence>
<dbReference type="OrthoDB" id="43654at2759"/>
<dbReference type="InterPro" id="IPR014044">
    <property type="entry name" value="CAP_dom"/>
</dbReference>
<dbReference type="Gene3D" id="3.40.33.10">
    <property type="entry name" value="CAP"/>
    <property type="match status" value="1"/>
</dbReference>
<keyword evidence="2" id="KW-0732">Signal</keyword>
<dbReference type="SUPFAM" id="SSF55797">
    <property type="entry name" value="PR-1-like"/>
    <property type="match status" value="1"/>
</dbReference>
<dbReference type="InterPro" id="IPR035940">
    <property type="entry name" value="CAP_sf"/>
</dbReference>
<evidence type="ECO:0000256" key="2">
    <source>
        <dbReference type="SAM" id="SignalP"/>
    </source>
</evidence>
<dbReference type="SMART" id="SM00198">
    <property type="entry name" value="SCP"/>
    <property type="match status" value="1"/>
</dbReference>
<keyword evidence="5" id="KW-1185">Reference proteome</keyword>
<dbReference type="InterPro" id="IPR034113">
    <property type="entry name" value="SCP_GAPR1-like"/>
</dbReference>
<reference evidence="4" key="2">
    <citation type="submission" date="2020-05" db="EMBL/GenBank/DDBJ databases">
        <authorList>
            <person name="Kim H.-S."/>
            <person name="Proctor R.H."/>
            <person name="Brown D.W."/>
        </authorList>
    </citation>
    <scope>NUCLEOTIDE SEQUENCE</scope>
    <source>
        <strain evidence="4">NRRL 20472</strain>
    </source>
</reference>
<protein>
    <recommendedName>
        <fullName evidence="3">SCP domain-containing protein</fullName>
    </recommendedName>
</protein>
<proteinExistence type="predicted"/>
<dbReference type="PANTHER" id="PTHR10334">
    <property type="entry name" value="CYSTEINE-RICH SECRETORY PROTEIN-RELATED"/>
    <property type="match status" value="1"/>
</dbReference>
<sequence>MHYSTLIASTMMAATAMAAPHRDWQHQRQNVVIVTEYEVVTHVATAGAAAPVQTYVPQQPEPVAEEPQAVEVKPTTVKKVQKKKVQKTTAAAAPKQTAEEETGSSSGSSGLTADQQKAVDLHNEARKAVGNDALEWDDSLVSGAQEWAEHLVSLGSLEHSQGEDGENLYQGYGDTPFADAVEAFLSEKSSYNGEAISGSNYMGFGHYTQCVWKTTTKVGMASAKGNDGAVYVVARYQKPGNMIGDTPY</sequence>
<feature type="region of interest" description="Disordered" evidence="1">
    <location>
        <begin position="60"/>
        <end position="115"/>
    </location>
</feature>
<organism evidence="4 5">
    <name type="scientific">Fusarium sarcochroum</name>
    <dbReference type="NCBI Taxonomy" id="1208366"/>
    <lineage>
        <taxon>Eukaryota</taxon>
        <taxon>Fungi</taxon>
        <taxon>Dikarya</taxon>
        <taxon>Ascomycota</taxon>
        <taxon>Pezizomycotina</taxon>
        <taxon>Sordariomycetes</taxon>
        <taxon>Hypocreomycetidae</taxon>
        <taxon>Hypocreales</taxon>
        <taxon>Nectriaceae</taxon>
        <taxon>Fusarium</taxon>
        <taxon>Fusarium lateritium species complex</taxon>
    </lineage>
</organism>
<evidence type="ECO:0000313" key="5">
    <source>
        <dbReference type="Proteomes" id="UP000622797"/>
    </source>
</evidence>
<evidence type="ECO:0000259" key="3">
    <source>
        <dbReference type="SMART" id="SM00198"/>
    </source>
</evidence>
<evidence type="ECO:0000313" key="4">
    <source>
        <dbReference type="EMBL" id="KAF4964562.1"/>
    </source>
</evidence>
<feature type="chain" id="PRO_5034369409" description="SCP domain-containing protein" evidence="2">
    <location>
        <begin position="19"/>
        <end position="248"/>
    </location>
</feature>
<dbReference type="Proteomes" id="UP000622797">
    <property type="component" value="Unassembled WGS sequence"/>
</dbReference>
<dbReference type="InterPro" id="IPR001283">
    <property type="entry name" value="CRISP-related"/>
</dbReference>
<name>A0A8H4X786_9HYPO</name>